<reference evidence="1 2" key="1">
    <citation type="submission" date="2019-03" db="EMBL/GenBank/DDBJ databases">
        <title>Draft genome sequences of novel Actinobacteria.</title>
        <authorList>
            <person name="Sahin N."/>
            <person name="Ay H."/>
            <person name="Saygin H."/>
        </authorList>
    </citation>
    <scope>NUCLEOTIDE SEQUENCE [LARGE SCALE GENOMIC DNA]</scope>
    <source>
        <strain evidence="1 2">5K138</strain>
    </source>
</reference>
<evidence type="ECO:0000313" key="1">
    <source>
        <dbReference type="EMBL" id="TDD99086.1"/>
    </source>
</evidence>
<accession>A0A4R5CIY0</accession>
<dbReference type="OrthoDB" id="9799092at2"/>
<gene>
    <name evidence="1" type="ORF">E1269_27615</name>
</gene>
<dbReference type="InterPro" id="IPR007344">
    <property type="entry name" value="GrpB/CoaE"/>
</dbReference>
<organism evidence="1 2">
    <name type="scientific">Jiangella asiatica</name>
    <dbReference type="NCBI Taxonomy" id="2530372"/>
    <lineage>
        <taxon>Bacteria</taxon>
        <taxon>Bacillati</taxon>
        <taxon>Actinomycetota</taxon>
        <taxon>Actinomycetes</taxon>
        <taxon>Jiangellales</taxon>
        <taxon>Jiangellaceae</taxon>
        <taxon>Jiangella</taxon>
    </lineage>
</organism>
<dbReference type="SUPFAM" id="SSF81301">
    <property type="entry name" value="Nucleotidyltransferase"/>
    <property type="match status" value="1"/>
</dbReference>
<dbReference type="Pfam" id="PF04229">
    <property type="entry name" value="GrpB"/>
    <property type="match status" value="1"/>
</dbReference>
<dbReference type="InParanoid" id="A0A4R5CIY0"/>
<dbReference type="RefSeq" id="WP_131900679.1">
    <property type="nucleotide sequence ID" value="NZ_SMKZ01000060.1"/>
</dbReference>
<dbReference type="InterPro" id="IPR043519">
    <property type="entry name" value="NT_sf"/>
</dbReference>
<dbReference type="PANTHER" id="PTHR34822">
    <property type="entry name" value="GRPB DOMAIN PROTEIN (AFU_ORTHOLOGUE AFUA_1G01530)"/>
    <property type="match status" value="1"/>
</dbReference>
<name>A0A4R5CIY0_9ACTN</name>
<dbReference type="AlphaFoldDB" id="A0A4R5CIY0"/>
<keyword evidence="2" id="KW-1185">Reference proteome</keyword>
<dbReference type="Gene3D" id="3.30.460.10">
    <property type="entry name" value="Beta Polymerase, domain 2"/>
    <property type="match status" value="1"/>
</dbReference>
<evidence type="ECO:0000313" key="2">
    <source>
        <dbReference type="Proteomes" id="UP000294739"/>
    </source>
</evidence>
<dbReference type="PANTHER" id="PTHR34822:SF1">
    <property type="entry name" value="GRPB FAMILY PROTEIN"/>
    <property type="match status" value="1"/>
</dbReference>
<dbReference type="EMBL" id="SMKZ01000060">
    <property type="protein sequence ID" value="TDD99086.1"/>
    <property type="molecule type" value="Genomic_DNA"/>
</dbReference>
<protein>
    <submittedName>
        <fullName evidence="1">GrpB family protein</fullName>
    </submittedName>
</protein>
<dbReference type="Proteomes" id="UP000294739">
    <property type="component" value="Unassembled WGS sequence"/>
</dbReference>
<comment type="caution">
    <text evidence="1">The sequence shown here is derived from an EMBL/GenBank/DDBJ whole genome shotgun (WGS) entry which is preliminary data.</text>
</comment>
<proteinExistence type="predicted"/>
<sequence length="177" mass="19831">MTIEVHEYDEKWPALAAAAGDELRALLPGVFIELEHIGSTSVPGLAAKPIIDLMGSVRRLGDVSDRESALAGLGYEPFDTGMRERLFYFRAGADGRRTHHLHVVTVDTWDTRNERLLRDHLRAHPEAARRYADLKLRLAAETHDSDSYTRAKTALVQELVDAARTARGLSLECVWEE</sequence>